<protein>
    <recommendedName>
        <fullName evidence="2">Ubiquitin-like domain-containing protein</fullName>
    </recommendedName>
</protein>
<gene>
    <name evidence="3" type="ORF">PCOR1329_LOCUS38447</name>
</gene>
<evidence type="ECO:0000256" key="1">
    <source>
        <dbReference type="SAM" id="MobiDB-lite"/>
    </source>
</evidence>
<evidence type="ECO:0000313" key="3">
    <source>
        <dbReference type="EMBL" id="CAK0844337.1"/>
    </source>
</evidence>
<accession>A0ABN9TEV7</accession>
<sequence>MADLPLASAPSSTDPLDEDEMGDVFASLAEILEASGDEPHQRDQQPPVLVRLHTLDGRSLEATLPRDAAVADIKRKVQSLHGVPEFKQRLVLGVGALADDERPLLACQRRRKNGMNRNCRSSARIS</sequence>
<keyword evidence="4" id="KW-1185">Reference proteome</keyword>
<dbReference type="Proteomes" id="UP001189429">
    <property type="component" value="Unassembled WGS sequence"/>
</dbReference>
<dbReference type="SUPFAM" id="SSF54236">
    <property type="entry name" value="Ubiquitin-like"/>
    <property type="match status" value="1"/>
</dbReference>
<dbReference type="Gene3D" id="3.10.20.90">
    <property type="entry name" value="Phosphatidylinositol 3-kinase Catalytic Subunit, Chain A, domain 1"/>
    <property type="match status" value="1"/>
</dbReference>
<dbReference type="PROSITE" id="PS50053">
    <property type="entry name" value="UBIQUITIN_2"/>
    <property type="match status" value="1"/>
</dbReference>
<proteinExistence type="predicted"/>
<comment type="caution">
    <text evidence="3">The sequence shown here is derived from an EMBL/GenBank/DDBJ whole genome shotgun (WGS) entry which is preliminary data.</text>
</comment>
<evidence type="ECO:0000259" key="2">
    <source>
        <dbReference type="PROSITE" id="PS50053"/>
    </source>
</evidence>
<dbReference type="InterPro" id="IPR029071">
    <property type="entry name" value="Ubiquitin-like_domsf"/>
</dbReference>
<feature type="region of interest" description="Disordered" evidence="1">
    <location>
        <begin position="1"/>
        <end position="20"/>
    </location>
</feature>
<name>A0ABN9TEV7_9DINO</name>
<organism evidence="3 4">
    <name type="scientific">Prorocentrum cordatum</name>
    <dbReference type="NCBI Taxonomy" id="2364126"/>
    <lineage>
        <taxon>Eukaryota</taxon>
        <taxon>Sar</taxon>
        <taxon>Alveolata</taxon>
        <taxon>Dinophyceae</taxon>
        <taxon>Prorocentrales</taxon>
        <taxon>Prorocentraceae</taxon>
        <taxon>Prorocentrum</taxon>
    </lineage>
</organism>
<dbReference type="CDD" id="cd17039">
    <property type="entry name" value="Ubl_ubiquitin_like"/>
    <property type="match status" value="1"/>
</dbReference>
<feature type="domain" description="Ubiquitin-like" evidence="2">
    <location>
        <begin position="48"/>
        <end position="104"/>
    </location>
</feature>
<evidence type="ECO:0000313" key="4">
    <source>
        <dbReference type="Proteomes" id="UP001189429"/>
    </source>
</evidence>
<dbReference type="InterPro" id="IPR000626">
    <property type="entry name" value="Ubiquitin-like_dom"/>
</dbReference>
<dbReference type="EMBL" id="CAUYUJ010014655">
    <property type="protein sequence ID" value="CAK0844337.1"/>
    <property type="molecule type" value="Genomic_DNA"/>
</dbReference>
<reference evidence="3" key="1">
    <citation type="submission" date="2023-10" db="EMBL/GenBank/DDBJ databases">
        <authorList>
            <person name="Chen Y."/>
            <person name="Shah S."/>
            <person name="Dougan E. K."/>
            <person name="Thang M."/>
            <person name="Chan C."/>
        </authorList>
    </citation>
    <scope>NUCLEOTIDE SEQUENCE [LARGE SCALE GENOMIC DNA]</scope>
</reference>